<name>A0A0F9H3Z1_9ZZZZ</name>
<evidence type="ECO:0000313" key="1">
    <source>
        <dbReference type="EMBL" id="KKL70027.1"/>
    </source>
</evidence>
<comment type="caution">
    <text evidence="1">The sequence shown here is derived from an EMBL/GenBank/DDBJ whole genome shotgun (WGS) entry which is preliminary data.</text>
</comment>
<organism evidence="1">
    <name type="scientific">marine sediment metagenome</name>
    <dbReference type="NCBI Taxonomy" id="412755"/>
    <lineage>
        <taxon>unclassified sequences</taxon>
        <taxon>metagenomes</taxon>
        <taxon>ecological metagenomes</taxon>
    </lineage>
</organism>
<proteinExistence type="predicted"/>
<sequence length="57" mass="6264">MSFKCDYCDEPQPNGIKPNKVVIETRNVTYPTTRDGQTPSGTEIVKEVDLCANCGSI</sequence>
<gene>
    <name evidence="1" type="ORF">LCGC14_2109000</name>
</gene>
<accession>A0A0F9H3Z1</accession>
<dbReference type="AlphaFoldDB" id="A0A0F9H3Z1"/>
<protein>
    <submittedName>
        <fullName evidence="1">Uncharacterized protein</fullName>
    </submittedName>
</protein>
<dbReference type="EMBL" id="LAZR01026016">
    <property type="protein sequence ID" value="KKL70027.1"/>
    <property type="molecule type" value="Genomic_DNA"/>
</dbReference>
<reference evidence="1" key="1">
    <citation type="journal article" date="2015" name="Nature">
        <title>Complex archaea that bridge the gap between prokaryotes and eukaryotes.</title>
        <authorList>
            <person name="Spang A."/>
            <person name="Saw J.H."/>
            <person name="Jorgensen S.L."/>
            <person name="Zaremba-Niedzwiedzka K."/>
            <person name="Martijn J."/>
            <person name="Lind A.E."/>
            <person name="van Eijk R."/>
            <person name="Schleper C."/>
            <person name="Guy L."/>
            <person name="Ettema T.J."/>
        </authorList>
    </citation>
    <scope>NUCLEOTIDE SEQUENCE</scope>
</reference>